<name>A0A076G868_BPMCO</name>
<sequence>MPEINGQQWTREEIHEALKDGRVEEVWPGGRFASIDADGNEVAREDWDGNMGRLWFADGSHVKINFRRTYPARN</sequence>
<evidence type="ECO:0000313" key="2">
    <source>
        <dbReference type="Proteomes" id="UP000028668"/>
    </source>
</evidence>
<dbReference type="EMBL" id="KJ829260">
    <property type="protein sequence ID" value="AII28306.1"/>
    <property type="molecule type" value="Genomic_DNA"/>
</dbReference>
<evidence type="ECO:0000313" key="1">
    <source>
        <dbReference type="EMBL" id="AII28306.1"/>
    </source>
</evidence>
<gene>
    <name evidence="1" type="primary">67</name>
    <name evidence="1" type="ORF">PBI_YUNGJAMAL_67</name>
</gene>
<proteinExistence type="predicted"/>
<protein>
    <submittedName>
        <fullName evidence="1">Uncharacterized protein</fullName>
    </submittedName>
</protein>
<dbReference type="Proteomes" id="UP000028668">
    <property type="component" value="Segment"/>
</dbReference>
<accession>A0A076G868</accession>
<reference evidence="1" key="1">
    <citation type="submission" date="2014-05" db="EMBL/GenBank/DDBJ databases">
        <authorList>
            <person name="Pacey E."/>
            <person name="Bowman C.A."/>
            <person name="Russell D.A."/>
            <person name="Pope W.H."/>
            <person name="Jacobs-Sera D."/>
            <person name="Hendrix R.W."/>
            <person name="Hatfull G.F."/>
        </authorList>
    </citation>
    <scope>NUCLEOTIDE SEQUENCE [LARGE SCALE GENOMIC DNA]</scope>
</reference>
<organism evidence="1 2">
    <name type="scientific">Mycobacterium phage YungJamal</name>
    <dbReference type="NCBI Taxonomy" id="1505226"/>
    <lineage>
        <taxon>Viruses</taxon>
        <taxon>Duplodnaviria</taxon>
        <taxon>Heunggongvirae</taxon>
        <taxon>Uroviricota</taxon>
        <taxon>Caudoviricetes</taxon>
        <taxon>Corndogvirus</taxon>
        <taxon>Mycobacterium phage Corndog</taxon>
    </lineage>
</organism>